<organism evidence="2 3">
    <name type="scientific">Fusarium venenatum</name>
    <dbReference type="NCBI Taxonomy" id="56646"/>
    <lineage>
        <taxon>Eukaryota</taxon>
        <taxon>Fungi</taxon>
        <taxon>Dikarya</taxon>
        <taxon>Ascomycota</taxon>
        <taxon>Pezizomycotina</taxon>
        <taxon>Sordariomycetes</taxon>
        <taxon>Hypocreomycetidae</taxon>
        <taxon>Hypocreales</taxon>
        <taxon>Nectriaceae</taxon>
        <taxon>Fusarium</taxon>
    </lineage>
</organism>
<feature type="region of interest" description="Disordered" evidence="1">
    <location>
        <begin position="100"/>
        <end position="119"/>
    </location>
</feature>
<evidence type="ECO:0000313" key="3">
    <source>
        <dbReference type="Proteomes" id="UP000245910"/>
    </source>
</evidence>
<accession>A0A2L2TPK0</accession>
<protein>
    <submittedName>
        <fullName evidence="2">Uncharacterized protein</fullName>
    </submittedName>
</protein>
<feature type="compositionally biased region" description="Polar residues" evidence="1">
    <location>
        <begin position="138"/>
        <end position="147"/>
    </location>
</feature>
<dbReference type="Proteomes" id="UP000245910">
    <property type="component" value="Chromosome III"/>
</dbReference>
<feature type="region of interest" description="Disordered" evidence="1">
    <location>
        <begin position="1"/>
        <end position="21"/>
    </location>
</feature>
<feature type="compositionally biased region" description="Polar residues" evidence="1">
    <location>
        <begin position="1"/>
        <end position="15"/>
    </location>
</feature>
<name>A0A2L2TPK0_9HYPO</name>
<dbReference type="EMBL" id="LN649231">
    <property type="protein sequence ID" value="CEI70453.1"/>
    <property type="molecule type" value="Genomic_DNA"/>
</dbReference>
<proteinExistence type="predicted"/>
<sequence length="157" mass="18121">MEQNSQPNQIPQILSPSHYMRDDSYDVGERRQLAIPAFLSLLRDAKAATSAQRIFDIEMSKIDEKDVRDLITEILEEFPHNVLRPGEELVRLASARRKLEQKAEMKREAEEKRKDEAREKRLKSIEWLRDQWAGRSGSLESDSTEPTPGSKDSIDEA</sequence>
<dbReference type="AlphaFoldDB" id="A0A2L2TPK0"/>
<reference evidence="3" key="1">
    <citation type="submission" date="2014-10" db="EMBL/GenBank/DDBJ databases">
        <authorList>
            <person name="King R."/>
        </authorList>
    </citation>
    <scope>NUCLEOTIDE SEQUENCE [LARGE SCALE GENOMIC DNA]</scope>
    <source>
        <strain evidence="3">A3/5</strain>
    </source>
</reference>
<keyword evidence="3" id="KW-1185">Reference proteome</keyword>
<evidence type="ECO:0000313" key="2">
    <source>
        <dbReference type="EMBL" id="CEI70453.1"/>
    </source>
</evidence>
<evidence type="ECO:0000256" key="1">
    <source>
        <dbReference type="SAM" id="MobiDB-lite"/>
    </source>
</evidence>
<feature type="region of interest" description="Disordered" evidence="1">
    <location>
        <begin position="135"/>
        <end position="157"/>
    </location>
</feature>